<evidence type="ECO:0000259" key="1">
    <source>
        <dbReference type="Pfam" id="PF09994"/>
    </source>
</evidence>
<keyword evidence="3" id="KW-1185">Reference proteome</keyword>
<accession>A0A0J6VL84</accession>
<evidence type="ECO:0000313" key="3">
    <source>
        <dbReference type="Proteomes" id="UP000036513"/>
    </source>
</evidence>
<evidence type="ECO:0000313" key="2">
    <source>
        <dbReference type="EMBL" id="KMO71770.1"/>
    </source>
</evidence>
<gene>
    <name evidence="2" type="ORF">MCHLDSM_04362</name>
</gene>
<proteinExistence type="predicted"/>
<dbReference type="PATRIC" id="fig|37916.4.peg.4338"/>
<protein>
    <recommendedName>
        <fullName evidence="1">T6SS Phospholipase effector Tle1-like catalytic domain-containing protein</fullName>
    </recommendedName>
</protein>
<comment type="caution">
    <text evidence="2">The sequence shown here is derived from an EMBL/GenBank/DDBJ whole genome shotgun (WGS) entry which is preliminary data.</text>
</comment>
<dbReference type="Pfam" id="PF09994">
    <property type="entry name" value="T6SS_Tle1-like_cat"/>
    <property type="match status" value="1"/>
</dbReference>
<organism evidence="2 3">
    <name type="scientific">Mycolicibacterium chlorophenolicum</name>
    <dbReference type="NCBI Taxonomy" id="37916"/>
    <lineage>
        <taxon>Bacteria</taxon>
        <taxon>Bacillati</taxon>
        <taxon>Actinomycetota</taxon>
        <taxon>Actinomycetes</taxon>
        <taxon>Mycobacteriales</taxon>
        <taxon>Mycobacteriaceae</taxon>
        <taxon>Mycolicibacterium</taxon>
    </lineage>
</organism>
<dbReference type="RefSeq" id="WP_048471698.1">
    <property type="nucleotide sequence ID" value="NZ_JYNL01000051.1"/>
</dbReference>
<dbReference type="InterPro" id="IPR018712">
    <property type="entry name" value="Tle1-like_cat"/>
</dbReference>
<dbReference type="AlphaFoldDB" id="A0A0J6VL84"/>
<dbReference type="PANTHER" id="PTHR33840:SF1">
    <property type="entry name" value="TLE1 PHOSPHOLIPASE DOMAIN-CONTAINING PROTEIN"/>
    <property type="match status" value="1"/>
</dbReference>
<name>A0A0J6VL84_9MYCO</name>
<dbReference type="Proteomes" id="UP000036513">
    <property type="component" value="Unassembled WGS sequence"/>
</dbReference>
<feature type="domain" description="T6SS Phospholipase effector Tle1-like catalytic" evidence="1">
    <location>
        <begin position="60"/>
        <end position="239"/>
    </location>
</feature>
<dbReference type="STRING" id="37916.MCHLDSM_04362"/>
<dbReference type="PANTHER" id="PTHR33840">
    <property type="match status" value="1"/>
</dbReference>
<sequence length="339" mass="36221">MKNIALCFDQSGYRGNAAALGELLFRSDRQIVWSSIGTTGDQPPVRSLRRRRAREVDVARAHVVEAYEYLAEHWESGDRVFVFGAGRGGYCARALTRLLGTVGVLSSTADAPAPELREYVLATYAVPRTPREPADWQRVGRLAAALSGCADASVGVEFLGLWDTLGVPGLPRRSGPDPLSRVGAARHALAIDARVAPVPLGHTGPEVEEVWFRGAHCDITRGRHACAPLADIALDWVLDGAVAAGLEVADAARHQTPAPCAVDALAGSTHPVSLRRIPAGAAVHASVDCYLRAHPSYWRRLPACIEWADPDWVARGERLMAAPSPIETSAAQPELASAS</sequence>
<dbReference type="EMBL" id="JYNL01000051">
    <property type="protein sequence ID" value="KMO71770.1"/>
    <property type="molecule type" value="Genomic_DNA"/>
</dbReference>
<reference evidence="2 3" key="1">
    <citation type="journal article" date="2015" name="Genome Biol. Evol.">
        <title>Characterization of Three Mycobacterium spp. with Potential Use in Bioremediation by Genome Sequencing and Comparative Genomics.</title>
        <authorList>
            <person name="Das S."/>
            <person name="Pettersson B.M."/>
            <person name="Behra P.R."/>
            <person name="Ramesh M."/>
            <person name="Dasgupta S."/>
            <person name="Bhattacharya A."/>
            <person name="Kirsebom L.A."/>
        </authorList>
    </citation>
    <scope>NUCLEOTIDE SEQUENCE [LARGE SCALE GENOMIC DNA]</scope>
    <source>
        <strain evidence="2 3">DSM 43826</strain>
    </source>
</reference>